<name>A0A6J7ZZ97_MYTCO</name>
<keyword evidence="6" id="KW-1185">Reference proteome</keyword>
<organism evidence="5 6">
    <name type="scientific">Mytilus coruscus</name>
    <name type="common">Sea mussel</name>
    <dbReference type="NCBI Taxonomy" id="42192"/>
    <lineage>
        <taxon>Eukaryota</taxon>
        <taxon>Metazoa</taxon>
        <taxon>Spiralia</taxon>
        <taxon>Lophotrochozoa</taxon>
        <taxon>Mollusca</taxon>
        <taxon>Bivalvia</taxon>
        <taxon>Autobranchia</taxon>
        <taxon>Pteriomorphia</taxon>
        <taxon>Mytilida</taxon>
        <taxon>Mytiloidea</taxon>
        <taxon>Mytilidae</taxon>
        <taxon>Mytilinae</taxon>
        <taxon>Mytilus</taxon>
    </lineage>
</organism>
<dbReference type="InterPro" id="IPR035914">
    <property type="entry name" value="Sperma_CUB_dom_sf"/>
</dbReference>
<accession>A0A6J7ZZ97</accession>
<feature type="disulfide bond" evidence="3">
    <location>
        <begin position="332"/>
        <end position="349"/>
    </location>
</feature>
<evidence type="ECO:0000256" key="1">
    <source>
        <dbReference type="ARBA" id="ARBA00022737"/>
    </source>
</evidence>
<keyword evidence="1" id="KW-0677">Repeat</keyword>
<keyword evidence="2 3" id="KW-1015">Disulfide bond</keyword>
<dbReference type="PROSITE" id="PS01180">
    <property type="entry name" value="CUB"/>
    <property type="match status" value="3"/>
</dbReference>
<gene>
    <name evidence="5" type="ORF">MCOR_1072</name>
</gene>
<feature type="domain" description="CUB" evidence="4">
    <location>
        <begin position="155"/>
        <end position="272"/>
    </location>
</feature>
<proteinExistence type="predicted"/>
<dbReference type="SUPFAM" id="SSF49854">
    <property type="entry name" value="Spermadhesin, CUB domain"/>
    <property type="match status" value="3"/>
</dbReference>
<reference evidence="5 6" key="1">
    <citation type="submission" date="2020-06" db="EMBL/GenBank/DDBJ databases">
        <authorList>
            <person name="Li R."/>
            <person name="Bekaert M."/>
        </authorList>
    </citation>
    <scope>NUCLEOTIDE SEQUENCE [LARGE SCALE GENOMIC DNA]</scope>
    <source>
        <strain evidence="6">wild</strain>
    </source>
</reference>
<feature type="disulfide bond" evidence="3">
    <location>
        <begin position="394"/>
        <end position="421"/>
    </location>
</feature>
<dbReference type="CDD" id="cd00041">
    <property type="entry name" value="CUB"/>
    <property type="match status" value="3"/>
</dbReference>
<dbReference type="SMART" id="SM00042">
    <property type="entry name" value="CUB"/>
    <property type="match status" value="3"/>
</dbReference>
<evidence type="ECO:0000313" key="5">
    <source>
        <dbReference type="EMBL" id="CAC5357382.1"/>
    </source>
</evidence>
<evidence type="ECO:0000259" key="4">
    <source>
        <dbReference type="PROSITE" id="PS01180"/>
    </source>
</evidence>
<evidence type="ECO:0000256" key="2">
    <source>
        <dbReference type="ARBA" id="ARBA00023157"/>
    </source>
</evidence>
<dbReference type="Gene3D" id="2.60.120.290">
    <property type="entry name" value="Spermadhesin, CUB domain"/>
    <property type="match status" value="3"/>
</dbReference>
<dbReference type="Pfam" id="PF00431">
    <property type="entry name" value="CUB"/>
    <property type="match status" value="3"/>
</dbReference>
<sequence length="553" mass="63197">MTPMYSVTTNCGTVVTNLSTIQPRDGSQIFELIVEHSVLDPYIDILPNITYRVILRTTIPGIKVSGFLLEIKENETSSTSLSDIGTLMKDSNMTVVDDQTAMFLSKNSSRQETVCDMYLESSVMWTPRNLKRCHSLSAVLITNESIFYTVSVNVCRASGKRNYFLADIRGDIESPGFPQLYPDNYNATYIIFSIHKLIHLQFQSFNLESSYRGMCFDAVSVISDKTDILCGAFQTEELEKLYFVSVTGKLAVTFSTDNKIGHSGFRFIYFTVEKHECNKTLTLTNDNITSIAYPKLYFPWMYCVISIRLPSEFRIQLTIKDMDIPMKTNGECLNDSLQIISGDSSDTLCGNSSEYSSGQLFYQSSLSAVDIIFTSDYLHEGRGFWIEYSSHVPCSNKTFVNTSGNVYSDNYPNKYSNNQDCFYSIQLSETNGLLELVFESFYTEAVNDAFLRGDLCNLDYLEIYIDDKVERICGQWKGQEHTLSFRTETNRIMLRFVTNDRVTRSGFFATWQNILQNITSPQCSSTWIEREEYSFEIVRNPLTWEESQNDCQT</sequence>
<dbReference type="EMBL" id="CACVKT020000204">
    <property type="protein sequence ID" value="CAC5357382.1"/>
    <property type="molecule type" value="Genomic_DNA"/>
</dbReference>
<evidence type="ECO:0000313" key="6">
    <source>
        <dbReference type="Proteomes" id="UP000507470"/>
    </source>
</evidence>
<dbReference type="InterPro" id="IPR000859">
    <property type="entry name" value="CUB_dom"/>
</dbReference>
<dbReference type="OrthoDB" id="2142683at2759"/>
<protein>
    <submittedName>
        <fullName evidence="5">CUBN</fullName>
    </submittedName>
</protein>
<dbReference type="PANTHER" id="PTHR24251:SF37">
    <property type="entry name" value="CUB DOMAIN-CONTAINING PROTEIN"/>
    <property type="match status" value="1"/>
</dbReference>
<evidence type="ECO:0000256" key="3">
    <source>
        <dbReference type="PROSITE-ProRule" id="PRU00059"/>
    </source>
</evidence>
<feature type="domain" description="CUB" evidence="4">
    <location>
        <begin position="394"/>
        <end position="514"/>
    </location>
</feature>
<dbReference type="AlphaFoldDB" id="A0A6J7ZZ97"/>
<dbReference type="PANTHER" id="PTHR24251">
    <property type="entry name" value="OVOCHYMASE-RELATED"/>
    <property type="match status" value="1"/>
</dbReference>
<feature type="domain" description="CUB" evidence="4">
    <location>
        <begin position="277"/>
        <end position="391"/>
    </location>
</feature>
<feature type="disulfide bond" evidence="3">
    <location>
        <begin position="456"/>
        <end position="473"/>
    </location>
</feature>
<comment type="caution">
    <text evidence="3">Lacks conserved residue(s) required for the propagation of feature annotation.</text>
</comment>
<dbReference type="Proteomes" id="UP000507470">
    <property type="component" value="Unassembled WGS sequence"/>
</dbReference>